<feature type="chain" id="PRO_5013160006" evidence="1">
    <location>
        <begin position="20"/>
        <end position="785"/>
    </location>
</feature>
<feature type="domain" description="Right handed beta helix" evidence="2">
    <location>
        <begin position="324"/>
        <end position="464"/>
    </location>
</feature>
<dbReference type="SMART" id="SM00710">
    <property type="entry name" value="PbH1"/>
    <property type="match status" value="5"/>
</dbReference>
<dbReference type="InterPro" id="IPR036034">
    <property type="entry name" value="PDZ_sf"/>
</dbReference>
<organism evidence="3 4">
    <name type="scientific">Chitinophaga eiseniae</name>
    <dbReference type="NCBI Taxonomy" id="634771"/>
    <lineage>
        <taxon>Bacteria</taxon>
        <taxon>Pseudomonadati</taxon>
        <taxon>Bacteroidota</taxon>
        <taxon>Chitinophagia</taxon>
        <taxon>Chitinophagales</taxon>
        <taxon>Chitinophagaceae</taxon>
        <taxon>Chitinophaga</taxon>
    </lineage>
</organism>
<dbReference type="Gene3D" id="2.160.20.10">
    <property type="entry name" value="Single-stranded right-handed beta-helix, Pectin lyase-like"/>
    <property type="match status" value="1"/>
</dbReference>
<feature type="signal peptide" evidence="1">
    <location>
        <begin position="1"/>
        <end position="19"/>
    </location>
</feature>
<sequence>MKMIRLYALLLTAVTGALATTAQERLSNDTVYIPVGIQSRHSAKLYGNVYTAARLQAVLRENRERHPGKTLAVVLMEPGTYYLDSTLVITPELANGNGAVVIMPAHPGDDVTLSGGQPVKVKWRRWKNGIYKAKLELPYSFDQLYINDRQQVRARYPNYDSSAQYYNGSAADAISPERVKTWKHPQGGYVHALHKGEWGGYHYRITGVHPDYSLQLEGGYQNNRQMGMHASRRFVENIFEELDTAREWYYDQPAKTLYYKPAPGVRLSRATVVVSRLPQAITLKGSANNPVRNVTIAGLRLAHTAPTFMDTREPLLRSDWTIYRGGAILLDGTEHCTIRDCEFDHNGGNAVFVSNYNRHAAITGCHIHDAGGSGICFVGNPDAVRSPLFEYNESQPLAAIDTVRGPKTNHYPDSCTVYNNLIYRIGTIEKQTAGIQLSMAMNISVLHNTIYDVPRAGINVSEGTFGGHDIAYNDVFNTVLETGDHGAFNSWGRDRYWHPDRGAMNDLTEAHPELILQDAIYTTRLHHNRFRCDHGWDIDLDDGSSNYYIYNNVCLNGGLKLREGFYRTVENNVILNNSFHPHVWFKNSHDIFRHNIVTGPYKPIGIRYWGDELDFNLFPDKATLPAETDQHSMAGDPGFVNPIAGDYRVKAGSPALRIVFNNFPMDSFGVISPALRLLAKKAPLPVLRQQHLIGTSETTWLGARIKNIETLGERSAAGLPDNNGVYLVRIPDNFPYALQAGDVILKAGNTVVQNVGDLQKAYNREGDKPATLTIFRNQREIILKF</sequence>
<dbReference type="SUPFAM" id="SSF51126">
    <property type="entry name" value="Pectin lyase-like"/>
    <property type="match status" value="1"/>
</dbReference>
<name>A0A1T4SVK7_9BACT</name>
<dbReference type="RefSeq" id="WP_200817067.1">
    <property type="nucleotide sequence ID" value="NZ_FUWZ01000003.1"/>
</dbReference>
<dbReference type="AlphaFoldDB" id="A0A1T4SVK7"/>
<dbReference type="Pfam" id="PF13229">
    <property type="entry name" value="Beta_helix"/>
    <property type="match status" value="1"/>
</dbReference>
<dbReference type="EMBL" id="FUWZ01000003">
    <property type="protein sequence ID" value="SKA32207.1"/>
    <property type="molecule type" value="Genomic_DNA"/>
</dbReference>
<evidence type="ECO:0000313" key="4">
    <source>
        <dbReference type="Proteomes" id="UP000190367"/>
    </source>
</evidence>
<reference evidence="4" key="1">
    <citation type="submission" date="2017-02" db="EMBL/GenBank/DDBJ databases">
        <authorList>
            <person name="Varghese N."/>
            <person name="Submissions S."/>
        </authorList>
    </citation>
    <scope>NUCLEOTIDE SEQUENCE [LARGE SCALE GENOMIC DNA]</scope>
    <source>
        <strain evidence="4">DSM 22224</strain>
    </source>
</reference>
<dbReference type="Gene3D" id="2.30.42.10">
    <property type="match status" value="1"/>
</dbReference>
<dbReference type="InterPro" id="IPR039448">
    <property type="entry name" value="Beta_helix"/>
</dbReference>
<dbReference type="SUPFAM" id="SSF50156">
    <property type="entry name" value="PDZ domain-like"/>
    <property type="match status" value="1"/>
</dbReference>
<evidence type="ECO:0000256" key="1">
    <source>
        <dbReference type="SAM" id="SignalP"/>
    </source>
</evidence>
<evidence type="ECO:0000259" key="2">
    <source>
        <dbReference type="Pfam" id="PF13229"/>
    </source>
</evidence>
<dbReference type="PANTHER" id="PTHR36453:SF1">
    <property type="entry name" value="RIGHT HANDED BETA HELIX DOMAIN-CONTAINING PROTEIN"/>
    <property type="match status" value="1"/>
</dbReference>
<keyword evidence="1" id="KW-0732">Signal</keyword>
<dbReference type="InterPro" id="IPR012334">
    <property type="entry name" value="Pectin_lyas_fold"/>
</dbReference>
<accession>A0A1T4SVK7</accession>
<evidence type="ECO:0000313" key="3">
    <source>
        <dbReference type="EMBL" id="SKA32207.1"/>
    </source>
</evidence>
<dbReference type="Proteomes" id="UP000190367">
    <property type="component" value="Unassembled WGS sequence"/>
</dbReference>
<dbReference type="STRING" id="634771.SAMN04488128_103611"/>
<keyword evidence="4" id="KW-1185">Reference proteome</keyword>
<dbReference type="PANTHER" id="PTHR36453">
    <property type="entry name" value="SECRETED PROTEIN-RELATED"/>
    <property type="match status" value="1"/>
</dbReference>
<gene>
    <name evidence="3" type="ORF">SAMN04488128_103611</name>
</gene>
<dbReference type="InterPro" id="IPR006626">
    <property type="entry name" value="PbH1"/>
</dbReference>
<proteinExistence type="predicted"/>
<dbReference type="InterPro" id="IPR011050">
    <property type="entry name" value="Pectin_lyase_fold/virulence"/>
</dbReference>
<protein>
    <submittedName>
        <fullName evidence="3">Right handed beta helix region</fullName>
    </submittedName>
</protein>